<protein>
    <recommendedName>
        <fullName evidence="4">Copia protein</fullName>
    </recommendedName>
</protein>
<dbReference type="EMBL" id="LSRX01001088">
    <property type="protein sequence ID" value="OLP83854.1"/>
    <property type="molecule type" value="Genomic_DNA"/>
</dbReference>
<name>A0A1Q9CLP8_SYMMI</name>
<keyword evidence="3" id="KW-1185">Reference proteome</keyword>
<evidence type="ECO:0000313" key="2">
    <source>
        <dbReference type="EMBL" id="OLP83854.1"/>
    </source>
</evidence>
<evidence type="ECO:0000256" key="1">
    <source>
        <dbReference type="SAM" id="MobiDB-lite"/>
    </source>
</evidence>
<reference evidence="2 3" key="1">
    <citation type="submission" date="2016-02" db="EMBL/GenBank/DDBJ databases">
        <title>Genome analysis of coral dinoflagellate symbionts highlights evolutionary adaptations to a symbiotic lifestyle.</title>
        <authorList>
            <person name="Aranda M."/>
            <person name="Li Y."/>
            <person name="Liew Y.J."/>
            <person name="Baumgarten S."/>
            <person name="Simakov O."/>
            <person name="Wilson M."/>
            <person name="Piel J."/>
            <person name="Ashoor H."/>
            <person name="Bougouffa S."/>
            <person name="Bajic V.B."/>
            <person name="Ryu T."/>
            <person name="Ravasi T."/>
            <person name="Bayer T."/>
            <person name="Micklem G."/>
            <person name="Kim H."/>
            <person name="Bhak J."/>
            <person name="Lajeunesse T.C."/>
            <person name="Voolstra C.R."/>
        </authorList>
    </citation>
    <scope>NUCLEOTIDE SEQUENCE [LARGE SCALE GENOMIC DNA]</scope>
    <source>
        <strain evidence="2 3">CCMP2467</strain>
    </source>
</reference>
<feature type="region of interest" description="Disordered" evidence="1">
    <location>
        <begin position="1974"/>
        <end position="2040"/>
    </location>
</feature>
<feature type="region of interest" description="Disordered" evidence="1">
    <location>
        <begin position="1137"/>
        <end position="1254"/>
    </location>
</feature>
<gene>
    <name evidence="2" type="ORF">AK812_SmicGene35349</name>
</gene>
<comment type="caution">
    <text evidence="2">The sequence shown here is derived from an EMBL/GenBank/DDBJ whole genome shotgun (WGS) entry which is preliminary data.</text>
</comment>
<evidence type="ECO:0008006" key="4">
    <source>
        <dbReference type="Google" id="ProtNLM"/>
    </source>
</evidence>
<proteinExistence type="predicted"/>
<feature type="region of interest" description="Disordered" evidence="1">
    <location>
        <begin position="2296"/>
        <end position="2334"/>
    </location>
</feature>
<evidence type="ECO:0000313" key="3">
    <source>
        <dbReference type="Proteomes" id="UP000186817"/>
    </source>
</evidence>
<feature type="compositionally biased region" description="Basic and acidic residues" evidence="1">
    <location>
        <begin position="1223"/>
        <end position="1232"/>
    </location>
</feature>
<feature type="compositionally biased region" description="Basic and acidic residues" evidence="1">
    <location>
        <begin position="2318"/>
        <end position="2334"/>
    </location>
</feature>
<accession>A0A1Q9CLP8</accession>
<feature type="compositionally biased region" description="Basic and acidic residues" evidence="1">
    <location>
        <begin position="1974"/>
        <end position="1986"/>
    </location>
</feature>
<dbReference type="Proteomes" id="UP000186817">
    <property type="component" value="Unassembled WGS sequence"/>
</dbReference>
<sequence length="2485" mass="280782">MKIEHGDGDENYLPNGNESFATNHRHIQELQRLSAFQQVTTKVPPSYDGRSSWFAYEDAIDDWCDITELDGDKRGPALRNRLEGEAAIHKRLLDRDRLKDPNNGVKYFKSFLRPLFVKGAANVFLYRTSAVHEFAPRQRGHASLDYQVSTLSPKDARSVERLPAEEQAAITNEEAMDRANDRLRDQHARTIPITANLVALIFVSLSDLNQDQRQVLTSLMAHRNRVLADYRLNELREVYLEIFCTTKTSVDNPLLAPSGHGGRKKTFLVIDEGYLDNQEGYWVEDEEDGTEGFLEADEDSFWVYDEENYSWFQRRFQGRKMKRGFTKALLQKEKADQNLADNNTEAWQADGQWHDDSWQESSWDDWSWDYAEESYAAKGKGKKGKKGKGKGKYGKDGKDGKGAVIAAATTFYTEHLNFSDFSFMATENHEAFITQPLAPTSMVLDLGCTRAMTSRVAAQDLMKFCDQNKDCGIWYHVAENQSQFTFANSGSTKCKQKLVICMYDREFAVQSTEFDIVEQGHVPTLMSLPQMRNLRFQFDLQPDKAFLSSPLLGIENMQLRVAPRSHLVLGLLGLSQYMWHARFGKFKKSSFLTYYMHYEYGLHQKTSGGSSLEEEPDEPRNLVFATDDEWMIDENNNELIRVHKKMRQIKYVPKDGHTPIPLEFLDTKTKTIMEFSKERIVTQEDDWKSTERPATITPDYWRGGKSPEASSSKRRLHLRFPKMTRIFMSMLLRSQVNLFLRRIAIPCQVELYKLHVKHYHMSPAQFRRRLFSSGDSHWTTATRQNHFGTSEDCFESSPRSQTGHDLRKDLARRVMPSDGPYKKGDRVFVWHKDESKKKSEGVWVRGVVVSQEGAMVLVEIHRAVLRVSQSKVRCDHDPWHDVAIPLKSDGESRRSSSGEALDRIRQGSLRVLAILAVPLVFAVGKTTGNVSLHWILLVCSLKWRQNLNFVTFENQGEQSYGELSFLTNLPEGSLDRLESFKEGYDSSEMFDARFAVLLSQCITGHNYSDLRQGFLFEDIFEDFEDGALCSLCLRSQRNAEALPVLPSSEEYSLLSNNSKGKLPQPLHFAAPQRFVTSSLVQAVTRIDNLLQGSELEVHATTSSEAVSLRGTFGKTLPVIHRHPDAVVILWNPGYEDPHADMPVDDEGMPPQPSQQPEPDLDNDPIELGSGGGPPAPPGGGTLAPVPEDDSFDLEMFMDSGNTDEGHSPGGGPSGYGPSPDEPPVQKEYHDEAPPPGGIESAHALAGTSNTDCSSANTAASAVSASAKFETRLSEEPPVPDADGDSDSDVLVRLLQDFKVDPSFVPLDGDRGEHYNLSSRSVIVQLPPDIGLPPWMVGLCIRPVYGLNDAPRRWWNRLDKFLRSVGLEPTRADRCTYVAYDGIEGKKDRAEERSYMSCSDIAQCFNTETKKMVDYAWGPVTDGKLLGFLGSVACKKRGWFPYENGHALVSHRAKALRGPDPTYKVKDYPYRVSMILRKGTWWIAERAHDLRQENKPCYLEEEAEVLVSLFLPEKASYKVESLSELSPELVDQLLEHFADPVHGSPSKGRKTVGVMSLHGDDLIISGTEKFLTWFMKKIREHFTVGHEDKNGLTFTGQRVCWVNDAQGNKKYISIDQKLCVSELEEIVIPKHLKDTEACGKALHTSYRSLLGSINWLQSRTQFQACYQFSRLASASDHQGFWAFPMQLSGDNTVSYFGSQTRKYPKAIWPAMIKLKPESVPVYPGHETVSAYFPFGEMAVTTLIEGQLAFLHHVRTYEEAHPGTRLLQRNLCWKIEFLNCYLASLPKEQLEQIAGGRQAWWPAKWLGGAKFQDPFEGTSAAFRRGSRSFNRFVDWDFSIGISAIQGHSRTPEQVADIAQGERLSQQRAMELGYIFHASENQNYESIKRDGLLLRATRKGWQRHRVAIHMVYAGGSVSPGPGTVVRYGNNIFYAQLDIGSFFNHGHELFLTDNGVVLCYSDIAPMYLTFHYRPPHEQDPGGLKHEEKQRAAGVSSSFEEATPSAAADSSEATGGSPSAEVPTRRVQQKAMPKKKAKAKAGDTVHGRVDATRLQLEEELRDIIQKASHPLSGYGVHFFLKAFELGKMQGNMLVELGLKGKAYSQGYKFPFDKGEGDDVTTLLHGLQNAEHREFAPTYSDVGFRIPEDTDPRSKKPKQDDPDYAAKLMLHNAFCLERDVWTELNAVRKDFSTMVSAVSQAYGQDFFSYVQKHWQNLEEPWNASLVLAALDKQLRMMGTPSFTSAFAKKAHADLISYEKLRAQRAREIDELYTRPFDDIVVEEFISNLPGPTIEEVDEPMEQAGGSAAAPAVPMPDMNFSADASNDHAEAKATAEAEEKNEKAFEQYADEKEKEGLAGTVEFIDFHKAYHLSERMSPLMKLSSQIHGYGKVGLYHDDIRLDKINSFKVQHMYFRQKAPHHYHMKYNFSEEDLMESVDQMEPIYYRRSTKLDVVFRAGDYRSTLDDKEMARASAAREEALELITCFSNDFAS</sequence>
<organism evidence="2 3">
    <name type="scientific">Symbiodinium microadriaticum</name>
    <name type="common">Dinoflagellate</name>
    <name type="synonym">Zooxanthella microadriatica</name>
    <dbReference type="NCBI Taxonomy" id="2951"/>
    <lineage>
        <taxon>Eukaryota</taxon>
        <taxon>Sar</taxon>
        <taxon>Alveolata</taxon>
        <taxon>Dinophyceae</taxon>
        <taxon>Suessiales</taxon>
        <taxon>Symbiodiniaceae</taxon>
        <taxon>Symbiodinium</taxon>
    </lineage>
</organism>